<sequence>MYGLRYRKSTQIWVMEPLRNLNEINVSLLRVPTLYLFLNAAHIFQLNLVHKYK</sequence>
<reference evidence="1" key="1">
    <citation type="submission" date="2014-11" db="EMBL/GenBank/DDBJ databases">
        <authorList>
            <person name="Amaro Gonzalez C."/>
        </authorList>
    </citation>
    <scope>NUCLEOTIDE SEQUENCE</scope>
</reference>
<name>A0A0E9XCN1_ANGAN</name>
<protein>
    <submittedName>
        <fullName evidence="1">Uncharacterized protein</fullName>
    </submittedName>
</protein>
<accession>A0A0E9XCN1</accession>
<proteinExistence type="predicted"/>
<dbReference type="EMBL" id="GBXM01008188">
    <property type="protein sequence ID" value="JAI00390.1"/>
    <property type="molecule type" value="Transcribed_RNA"/>
</dbReference>
<evidence type="ECO:0000313" key="1">
    <source>
        <dbReference type="EMBL" id="JAI00390.1"/>
    </source>
</evidence>
<organism evidence="1">
    <name type="scientific">Anguilla anguilla</name>
    <name type="common">European freshwater eel</name>
    <name type="synonym">Muraena anguilla</name>
    <dbReference type="NCBI Taxonomy" id="7936"/>
    <lineage>
        <taxon>Eukaryota</taxon>
        <taxon>Metazoa</taxon>
        <taxon>Chordata</taxon>
        <taxon>Craniata</taxon>
        <taxon>Vertebrata</taxon>
        <taxon>Euteleostomi</taxon>
        <taxon>Actinopterygii</taxon>
        <taxon>Neopterygii</taxon>
        <taxon>Teleostei</taxon>
        <taxon>Anguilliformes</taxon>
        <taxon>Anguillidae</taxon>
        <taxon>Anguilla</taxon>
    </lineage>
</organism>
<reference evidence="1" key="2">
    <citation type="journal article" date="2015" name="Fish Shellfish Immunol.">
        <title>Early steps in the European eel (Anguilla anguilla)-Vibrio vulnificus interaction in the gills: Role of the RtxA13 toxin.</title>
        <authorList>
            <person name="Callol A."/>
            <person name="Pajuelo D."/>
            <person name="Ebbesson L."/>
            <person name="Teles M."/>
            <person name="MacKenzie S."/>
            <person name="Amaro C."/>
        </authorList>
    </citation>
    <scope>NUCLEOTIDE SEQUENCE</scope>
</reference>
<dbReference type="AlphaFoldDB" id="A0A0E9XCN1"/>